<name>A0AAN7Y482_9EURO</name>
<keyword evidence="1" id="KW-0863">Zinc-finger</keyword>
<accession>A0AAN7Y482</accession>
<feature type="domain" description="C3H1-type" evidence="3">
    <location>
        <begin position="164"/>
        <end position="193"/>
    </location>
</feature>
<reference evidence="4 5" key="1">
    <citation type="submission" date="2023-08" db="EMBL/GenBank/DDBJ databases">
        <title>Black Yeasts Isolated from many extreme environments.</title>
        <authorList>
            <person name="Coleine C."/>
            <person name="Stajich J.E."/>
            <person name="Selbmann L."/>
        </authorList>
    </citation>
    <scope>NUCLEOTIDE SEQUENCE [LARGE SCALE GENOMIC DNA]</scope>
    <source>
        <strain evidence="4 5">CCFEE 5910</strain>
    </source>
</reference>
<evidence type="ECO:0000256" key="1">
    <source>
        <dbReference type="PROSITE-ProRule" id="PRU00723"/>
    </source>
</evidence>
<keyword evidence="1" id="KW-0862">Zinc</keyword>
<dbReference type="PROSITE" id="PS50103">
    <property type="entry name" value="ZF_C3H1"/>
    <property type="match status" value="1"/>
</dbReference>
<feature type="region of interest" description="Disordered" evidence="2">
    <location>
        <begin position="294"/>
        <end position="511"/>
    </location>
</feature>
<organism evidence="4 5">
    <name type="scientific">Lithohypha guttulata</name>
    <dbReference type="NCBI Taxonomy" id="1690604"/>
    <lineage>
        <taxon>Eukaryota</taxon>
        <taxon>Fungi</taxon>
        <taxon>Dikarya</taxon>
        <taxon>Ascomycota</taxon>
        <taxon>Pezizomycotina</taxon>
        <taxon>Eurotiomycetes</taxon>
        <taxon>Chaetothyriomycetidae</taxon>
        <taxon>Chaetothyriales</taxon>
        <taxon>Trichomeriaceae</taxon>
        <taxon>Lithohypha</taxon>
    </lineage>
</organism>
<dbReference type="EMBL" id="JAVRRJ010000008">
    <property type="protein sequence ID" value="KAK5082073.1"/>
    <property type="molecule type" value="Genomic_DNA"/>
</dbReference>
<gene>
    <name evidence="4" type="ORF">LTR05_007215</name>
</gene>
<evidence type="ECO:0000313" key="4">
    <source>
        <dbReference type="EMBL" id="KAK5082073.1"/>
    </source>
</evidence>
<dbReference type="InterPro" id="IPR000571">
    <property type="entry name" value="Znf_CCCH"/>
</dbReference>
<feature type="compositionally biased region" description="Polar residues" evidence="2">
    <location>
        <begin position="337"/>
        <end position="366"/>
    </location>
</feature>
<dbReference type="Proteomes" id="UP001309876">
    <property type="component" value="Unassembled WGS sequence"/>
</dbReference>
<proteinExistence type="predicted"/>
<evidence type="ECO:0000313" key="5">
    <source>
        <dbReference type="Proteomes" id="UP001309876"/>
    </source>
</evidence>
<protein>
    <recommendedName>
        <fullName evidence="3">C3H1-type domain-containing protein</fullName>
    </recommendedName>
</protein>
<sequence>MAEPLRARFYFLRSDGCPVPLIAMDEVPQSIQIEGVPRILSVEDIAQTNMVAAPGKHEARHELHRIIDINKNSALSAFNQRQSHDCLNPAAAEFVGSKTQPPAADTDLTAPGKSYGVAEQKPGSTGFQPISTPVNEQSEEPFSKFGPLSQWQSMSDSDSRLPPKGKKVYCSHWMSTGECDYAQQGCLYKHIMPMDLDTLNHLGFQDIPKWFREKHGIGRMNAVPGSGAHYRSFSPSPSPMQANWRTGARNGRASIPTPMLRAVNSSLHQLRSGPNRALITAAPRPLHAKTQPNLLDLESRPPTPAATNKPVNGLLNSKFAPLKPAPGPVGDTDRKSFSSASTTSDTGRSVSSNIAESGSSTPTSAGSDDASAHSKEQQTLQPSEGLQKWQAYADASHCDSTTSRRDSVATDYETGLVREQEEQDAREAAADAESEARATSQQEQANLNKMQEQALAQAKSTLRGRADVREADKKQAPLSAPAKHGTRVGPARTKSRRIYSKKVDADKKDEA</sequence>
<feature type="region of interest" description="Disordered" evidence="2">
    <location>
        <begin position="97"/>
        <end position="163"/>
    </location>
</feature>
<evidence type="ECO:0000256" key="2">
    <source>
        <dbReference type="SAM" id="MobiDB-lite"/>
    </source>
</evidence>
<evidence type="ECO:0000259" key="3">
    <source>
        <dbReference type="PROSITE" id="PS50103"/>
    </source>
</evidence>
<dbReference type="GO" id="GO:0008270">
    <property type="term" value="F:zinc ion binding"/>
    <property type="evidence" value="ECO:0007669"/>
    <property type="project" value="UniProtKB-KW"/>
</dbReference>
<feature type="compositionally biased region" description="Polar residues" evidence="2">
    <location>
        <begin position="439"/>
        <end position="451"/>
    </location>
</feature>
<keyword evidence="1" id="KW-0479">Metal-binding</keyword>
<feature type="compositionally biased region" description="Basic and acidic residues" evidence="2">
    <location>
        <begin position="416"/>
        <end position="429"/>
    </location>
</feature>
<keyword evidence="5" id="KW-1185">Reference proteome</keyword>
<comment type="caution">
    <text evidence="4">The sequence shown here is derived from an EMBL/GenBank/DDBJ whole genome shotgun (WGS) entry which is preliminary data.</text>
</comment>
<feature type="compositionally biased region" description="Basic and acidic residues" evidence="2">
    <location>
        <begin position="464"/>
        <end position="475"/>
    </location>
</feature>
<dbReference type="AlphaFoldDB" id="A0AAN7Y482"/>
<feature type="zinc finger region" description="C3H1-type" evidence="1">
    <location>
        <begin position="164"/>
        <end position="193"/>
    </location>
</feature>
<feature type="compositionally biased region" description="Basic and acidic residues" evidence="2">
    <location>
        <begin position="501"/>
        <end position="511"/>
    </location>
</feature>
<feature type="compositionally biased region" description="Polar residues" evidence="2">
    <location>
        <begin position="122"/>
        <end position="136"/>
    </location>
</feature>